<keyword evidence="2" id="KW-0812">Transmembrane</keyword>
<feature type="compositionally biased region" description="Basic residues" evidence="1">
    <location>
        <begin position="70"/>
        <end position="79"/>
    </location>
</feature>
<dbReference type="EMBL" id="CAJNOW010010387">
    <property type="protein sequence ID" value="CAF1580114.1"/>
    <property type="molecule type" value="Genomic_DNA"/>
</dbReference>
<dbReference type="EMBL" id="CAJNRG010003875">
    <property type="protein sequence ID" value="CAF2061348.1"/>
    <property type="molecule type" value="Genomic_DNA"/>
</dbReference>
<evidence type="ECO:0000313" key="8">
    <source>
        <dbReference type="Proteomes" id="UP000663887"/>
    </source>
</evidence>
<dbReference type="Proteomes" id="UP000663824">
    <property type="component" value="Unassembled WGS sequence"/>
</dbReference>
<dbReference type="Proteomes" id="UP000663887">
    <property type="component" value="Unassembled WGS sequence"/>
</dbReference>
<accession>A0A816QL84</accession>
<evidence type="ECO:0000313" key="6">
    <source>
        <dbReference type="EMBL" id="CAF2061348.1"/>
    </source>
</evidence>
<dbReference type="AlphaFoldDB" id="A0A816QL84"/>
<dbReference type="Proteomes" id="UP000663855">
    <property type="component" value="Unassembled WGS sequence"/>
</dbReference>
<dbReference type="Proteomes" id="UP000663856">
    <property type="component" value="Unassembled WGS sequence"/>
</dbReference>
<organism evidence="6 8">
    <name type="scientific">Rotaria magnacalcarata</name>
    <dbReference type="NCBI Taxonomy" id="392030"/>
    <lineage>
        <taxon>Eukaryota</taxon>
        <taxon>Metazoa</taxon>
        <taxon>Spiralia</taxon>
        <taxon>Gnathifera</taxon>
        <taxon>Rotifera</taxon>
        <taxon>Eurotatoria</taxon>
        <taxon>Bdelloidea</taxon>
        <taxon>Philodinida</taxon>
        <taxon>Philodinidae</taxon>
        <taxon>Rotaria</taxon>
    </lineage>
</organism>
<name>A0A816QL84_9BILA</name>
<keyword evidence="2" id="KW-0472">Membrane</keyword>
<keyword evidence="2" id="KW-1133">Transmembrane helix</keyword>
<dbReference type="EMBL" id="CAJNRE010018165">
    <property type="protein sequence ID" value="CAF2162195.1"/>
    <property type="molecule type" value="Genomic_DNA"/>
</dbReference>
<evidence type="ECO:0000313" key="7">
    <source>
        <dbReference type="EMBL" id="CAF2162195.1"/>
    </source>
</evidence>
<protein>
    <submittedName>
        <fullName evidence="6">Uncharacterized protein</fullName>
    </submittedName>
</protein>
<reference evidence="6" key="1">
    <citation type="submission" date="2021-02" db="EMBL/GenBank/DDBJ databases">
        <authorList>
            <person name="Nowell W R."/>
        </authorList>
    </citation>
    <scope>NUCLEOTIDE SEQUENCE</scope>
</reference>
<dbReference type="EMBL" id="CAJNRF010000002">
    <property type="protein sequence ID" value="CAF1926920.1"/>
    <property type="molecule type" value="Genomic_DNA"/>
</dbReference>
<proteinExistence type="predicted"/>
<evidence type="ECO:0000313" key="5">
    <source>
        <dbReference type="EMBL" id="CAF1926920.1"/>
    </source>
</evidence>
<gene>
    <name evidence="3" type="ORF">CJN711_LOCUS16411</name>
    <name evidence="4" type="ORF">KQP761_LOCUS20067</name>
    <name evidence="7" type="ORF">MBJ925_LOCUS33194</name>
    <name evidence="5" type="ORF">WKI299_LOCUS17</name>
    <name evidence="6" type="ORF">XDN619_LOCUS10612</name>
</gene>
<feature type="region of interest" description="Disordered" evidence="1">
    <location>
        <begin position="55"/>
        <end position="79"/>
    </location>
</feature>
<dbReference type="OrthoDB" id="10016956at2759"/>
<sequence length="79" mass="9344">MFEDATIEDEQDLQSSRSQIETVTKRWAIFLLLSIAIIIFLYINAQRRRNKKEIKSAIRRDHVQSGNKTISRKLPNKRD</sequence>
<dbReference type="EMBL" id="CAJNOV010007581">
    <property type="protein sequence ID" value="CAF1290706.1"/>
    <property type="molecule type" value="Genomic_DNA"/>
</dbReference>
<evidence type="ECO:0000313" key="4">
    <source>
        <dbReference type="EMBL" id="CAF1580114.1"/>
    </source>
</evidence>
<evidence type="ECO:0000256" key="2">
    <source>
        <dbReference type="SAM" id="Phobius"/>
    </source>
</evidence>
<comment type="caution">
    <text evidence="6">The sequence shown here is derived from an EMBL/GenBank/DDBJ whole genome shotgun (WGS) entry which is preliminary data.</text>
</comment>
<dbReference type="Proteomes" id="UP000663834">
    <property type="component" value="Unassembled WGS sequence"/>
</dbReference>
<evidence type="ECO:0000256" key="1">
    <source>
        <dbReference type="SAM" id="MobiDB-lite"/>
    </source>
</evidence>
<feature type="transmembrane region" description="Helical" evidence="2">
    <location>
        <begin position="27"/>
        <end position="45"/>
    </location>
</feature>
<evidence type="ECO:0000313" key="3">
    <source>
        <dbReference type="EMBL" id="CAF1290706.1"/>
    </source>
</evidence>